<evidence type="ECO:0000256" key="5">
    <source>
        <dbReference type="ARBA" id="ARBA00023049"/>
    </source>
</evidence>
<dbReference type="STRING" id="42253.NITMOv2_3037"/>
<keyword evidence="3" id="KW-0378">Hydrolase</keyword>
<evidence type="ECO:0000313" key="8">
    <source>
        <dbReference type="EMBL" id="ALA59437.1"/>
    </source>
</evidence>
<dbReference type="InterPro" id="IPR037518">
    <property type="entry name" value="MPN"/>
</dbReference>
<dbReference type="InterPro" id="IPR001405">
    <property type="entry name" value="UPF0758"/>
</dbReference>
<dbReference type="PANTHER" id="PTHR30471:SF3">
    <property type="entry name" value="UPF0758 PROTEIN YEES-RELATED"/>
    <property type="match status" value="1"/>
</dbReference>
<keyword evidence="1" id="KW-0645">Protease</keyword>
<evidence type="ECO:0000256" key="4">
    <source>
        <dbReference type="ARBA" id="ARBA00022833"/>
    </source>
</evidence>
<gene>
    <name evidence="8" type="ORF">NITMOv2_3037</name>
</gene>
<feature type="region of interest" description="Disordered" evidence="6">
    <location>
        <begin position="1"/>
        <end position="30"/>
    </location>
</feature>
<dbReference type="KEGG" id="nmv:NITMOv2_3037"/>
<dbReference type="Proteomes" id="UP000069205">
    <property type="component" value="Chromosome"/>
</dbReference>
<dbReference type="GO" id="GO:0006508">
    <property type="term" value="P:proteolysis"/>
    <property type="evidence" value="ECO:0007669"/>
    <property type="project" value="UniProtKB-KW"/>
</dbReference>
<dbReference type="AlphaFoldDB" id="A0A0K2GFS1"/>
<dbReference type="EMBL" id="CP011801">
    <property type="protein sequence ID" value="ALA59437.1"/>
    <property type="molecule type" value="Genomic_DNA"/>
</dbReference>
<dbReference type="PATRIC" id="fig|42253.5.peg.2998"/>
<feature type="domain" description="MPN" evidence="7">
    <location>
        <begin position="54"/>
        <end position="176"/>
    </location>
</feature>
<dbReference type="SUPFAM" id="SSF102712">
    <property type="entry name" value="JAB1/MPN domain"/>
    <property type="match status" value="1"/>
</dbReference>
<reference evidence="8 9" key="1">
    <citation type="journal article" date="2015" name="Proc. Natl. Acad. Sci. U.S.A.">
        <title>Expanded metabolic versatility of ubiquitous nitrite-oxidizing bacteria from the genus Nitrospira.</title>
        <authorList>
            <person name="Koch H."/>
            <person name="Lucker S."/>
            <person name="Albertsen M."/>
            <person name="Kitzinger K."/>
            <person name="Herbold C."/>
            <person name="Spieck E."/>
            <person name="Nielsen P.H."/>
            <person name="Wagner M."/>
            <person name="Daims H."/>
        </authorList>
    </citation>
    <scope>NUCLEOTIDE SEQUENCE [LARGE SCALE GENOMIC DNA]</scope>
    <source>
        <strain evidence="8 9">NSP M-1</strain>
    </source>
</reference>
<sequence>MTPTAHETSQADLSPRSARKALSAKPQPSQHAYAIPRYRVMLVKESLAHPSPVTIRDSQSAYRLLMPLFDGLDREHFLVVGLDAKHAVIGINTVSMGSVTMSIVHPREVFKPLILMNASAVILAHNHPSGDATPSQEDRALTRRLKDGGDLLGIAVLDHLVLGEDRYYSFADHGGL</sequence>
<keyword evidence="9" id="KW-1185">Reference proteome</keyword>
<dbReference type="PANTHER" id="PTHR30471">
    <property type="entry name" value="DNA REPAIR PROTEIN RADC"/>
    <property type="match status" value="1"/>
</dbReference>
<evidence type="ECO:0000259" key="7">
    <source>
        <dbReference type="PROSITE" id="PS50249"/>
    </source>
</evidence>
<accession>A0A0K2GFS1</accession>
<keyword evidence="4" id="KW-0862">Zinc</keyword>
<keyword evidence="5" id="KW-0482">Metalloprotease</keyword>
<organism evidence="8 9">
    <name type="scientific">Nitrospira moscoviensis</name>
    <dbReference type="NCBI Taxonomy" id="42253"/>
    <lineage>
        <taxon>Bacteria</taxon>
        <taxon>Pseudomonadati</taxon>
        <taxon>Nitrospirota</taxon>
        <taxon>Nitrospiria</taxon>
        <taxon>Nitrospirales</taxon>
        <taxon>Nitrospiraceae</taxon>
        <taxon>Nitrospira</taxon>
    </lineage>
</organism>
<dbReference type="GO" id="GO:0046872">
    <property type="term" value="F:metal ion binding"/>
    <property type="evidence" value="ECO:0007669"/>
    <property type="project" value="UniProtKB-KW"/>
</dbReference>
<dbReference type="NCBIfam" id="TIGR00608">
    <property type="entry name" value="radc"/>
    <property type="match status" value="1"/>
</dbReference>
<dbReference type="CDD" id="cd08071">
    <property type="entry name" value="MPN_DUF2466"/>
    <property type="match status" value="1"/>
</dbReference>
<evidence type="ECO:0000256" key="3">
    <source>
        <dbReference type="ARBA" id="ARBA00022801"/>
    </source>
</evidence>
<proteinExistence type="predicted"/>
<dbReference type="Pfam" id="PF04002">
    <property type="entry name" value="RadC"/>
    <property type="match status" value="1"/>
</dbReference>
<evidence type="ECO:0000256" key="1">
    <source>
        <dbReference type="ARBA" id="ARBA00022670"/>
    </source>
</evidence>
<dbReference type="PROSITE" id="PS01302">
    <property type="entry name" value="UPF0758"/>
    <property type="match status" value="1"/>
</dbReference>
<dbReference type="Gene3D" id="3.40.140.10">
    <property type="entry name" value="Cytidine Deaminase, domain 2"/>
    <property type="match status" value="1"/>
</dbReference>
<evidence type="ECO:0000313" key="9">
    <source>
        <dbReference type="Proteomes" id="UP000069205"/>
    </source>
</evidence>
<evidence type="ECO:0000256" key="2">
    <source>
        <dbReference type="ARBA" id="ARBA00022723"/>
    </source>
</evidence>
<dbReference type="InterPro" id="IPR025657">
    <property type="entry name" value="RadC_JAB"/>
</dbReference>
<evidence type="ECO:0000256" key="6">
    <source>
        <dbReference type="SAM" id="MobiDB-lite"/>
    </source>
</evidence>
<feature type="compositionally biased region" description="Polar residues" evidence="6">
    <location>
        <begin position="1"/>
        <end position="12"/>
    </location>
</feature>
<name>A0A0K2GFS1_NITMO</name>
<keyword evidence="2" id="KW-0479">Metal-binding</keyword>
<dbReference type="PROSITE" id="PS50249">
    <property type="entry name" value="MPN"/>
    <property type="match status" value="1"/>
</dbReference>
<dbReference type="GO" id="GO:0008237">
    <property type="term" value="F:metallopeptidase activity"/>
    <property type="evidence" value="ECO:0007669"/>
    <property type="project" value="UniProtKB-KW"/>
</dbReference>
<protein>
    <submittedName>
        <fullName evidence="8">DNA repair protein RadC (Modular protein)</fullName>
    </submittedName>
</protein>
<dbReference type="InterPro" id="IPR020891">
    <property type="entry name" value="UPF0758_CS"/>
</dbReference>